<dbReference type="PANTHER" id="PTHR30573">
    <property type="entry name" value="QUINOLINATE SYNTHETASE A"/>
    <property type="match status" value="1"/>
</dbReference>
<dbReference type="RefSeq" id="WP_266087305.1">
    <property type="nucleotide sequence ID" value="NZ_RKLV01000006.1"/>
</dbReference>
<feature type="binding site" evidence="10">
    <location>
        <position position="168"/>
    </location>
    <ligand>
        <name>iminosuccinate</name>
        <dbReference type="ChEBI" id="CHEBI:77875"/>
    </ligand>
</feature>
<keyword evidence="5 10" id="KW-0662">Pyridine nucleotide biosynthesis</keyword>
<evidence type="ECO:0000256" key="6">
    <source>
        <dbReference type="ARBA" id="ARBA00022679"/>
    </source>
</evidence>
<dbReference type="InterPro" id="IPR036094">
    <property type="entry name" value="NadA_sf"/>
</dbReference>
<proteinExistence type="inferred from homology"/>
<dbReference type="EC" id="2.5.1.72" evidence="2 10"/>
<gene>
    <name evidence="10 11" type="primary">nadA</name>
    <name evidence="11" type="ORF">EGH25_07660</name>
</gene>
<organism evidence="11 12">
    <name type="scientific">Halorutilus salinus</name>
    <dbReference type="NCBI Taxonomy" id="2487751"/>
    <lineage>
        <taxon>Archaea</taxon>
        <taxon>Methanobacteriati</taxon>
        <taxon>Methanobacteriota</taxon>
        <taxon>Stenosarchaea group</taxon>
        <taxon>Halobacteria</taxon>
        <taxon>Halorutilales</taxon>
        <taxon>Halorutilaceae</taxon>
        <taxon>Halorutilus</taxon>
    </lineage>
</organism>
<feature type="binding site" evidence="10">
    <location>
        <position position="329"/>
    </location>
    <ligand>
        <name>[4Fe-4S] cluster</name>
        <dbReference type="ChEBI" id="CHEBI:49883"/>
    </ligand>
</feature>
<feature type="binding site" evidence="10">
    <location>
        <begin position="264"/>
        <end position="266"/>
    </location>
    <ligand>
        <name>iminosuccinate</name>
        <dbReference type="ChEBI" id="CHEBI:77875"/>
    </ligand>
</feature>
<dbReference type="GO" id="GO:0005737">
    <property type="term" value="C:cytoplasm"/>
    <property type="evidence" value="ECO:0007669"/>
    <property type="project" value="UniProtKB-SubCell"/>
</dbReference>
<dbReference type="HAMAP" id="MF_00569">
    <property type="entry name" value="NadA_type3"/>
    <property type="match status" value="1"/>
</dbReference>
<comment type="function">
    <text evidence="10">Catalyzes the condensation of iminoaspartate with dihydroxyacetone phosphate to form quinolinate.</text>
</comment>
<feature type="binding site" evidence="10">
    <location>
        <position position="281"/>
    </location>
    <ligand>
        <name>iminosuccinate</name>
        <dbReference type="ChEBI" id="CHEBI:77875"/>
    </ligand>
</feature>
<comment type="subcellular location">
    <subcellularLocation>
        <location evidence="10">Cytoplasm</location>
    </subcellularLocation>
</comment>
<dbReference type="Gene3D" id="3.40.50.10800">
    <property type="entry name" value="NadA-like"/>
    <property type="match status" value="3"/>
</dbReference>
<dbReference type="SUPFAM" id="SSF142754">
    <property type="entry name" value="NadA-like"/>
    <property type="match status" value="1"/>
</dbReference>
<keyword evidence="4 10" id="KW-0963">Cytoplasm</keyword>
<dbReference type="AlphaFoldDB" id="A0A9Q4C541"/>
<evidence type="ECO:0000256" key="8">
    <source>
        <dbReference type="ARBA" id="ARBA00023004"/>
    </source>
</evidence>
<evidence type="ECO:0000256" key="3">
    <source>
        <dbReference type="ARBA" id="ARBA00022485"/>
    </source>
</evidence>
<dbReference type="FunFam" id="3.40.50.10800:FF:000001">
    <property type="entry name" value="Quinolinate synthase A"/>
    <property type="match status" value="1"/>
</dbReference>
<keyword evidence="6 10" id="KW-0808">Transferase</keyword>
<feature type="binding site" evidence="10">
    <location>
        <position position="115"/>
    </location>
    <ligand>
        <name>[4Fe-4S] cluster</name>
        <dbReference type="ChEBI" id="CHEBI:49883"/>
    </ligand>
</feature>
<dbReference type="GO" id="GO:0008987">
    <property type="term" value="F:quinolinate synthetase A activity"/>
    <property type="evidence" value="ECO:0007669"/>
    <property type="project" value="UniProtKB-UniRule"/>
</dbReference>
<feature type="binding site" evidence="10">
    <location>
        <position position="238"/>
    </location>
    <ligand>
        <name>[4Fe-4S] cluster</name>
        <dbReference type="ChEBI" id="CHEBI:49883"/>
    </ligand>
</feature>
<dbReference type="NCBIfam" id="TIGR00550">
    <property type="entry name" value="nadA"/>
    <property type="match status" value="1"/>
</dbReference>
<comment type="similarity">
    <text evidence="10">Belongs to the quinolinate synthase family. Type 3 subfamily.</text>
</comment>
<evidence type="ECO:0000256" key="7">
    <source>
        <dbReference type="ARBA" id="ARBA00022723"/>
    </source>
</evidence>
<dbReference type="GO" id="GO:0046872">
    <property type="term" value="F:metal ion binding"/>
    <property type="evidence" value="ECO:0007669"/>
    <property type="project" value="UniProtKB-KW"/>
</dbReference>
<name>A0A9Q4C541_9EURY</name>
<dbReference type="Pfam" id="PF02445">
    <property type="entry name" value="NadA"/>
    <property type="match status" value="1"/>
</dbReference>
<evidence type="ECO:0000256" key="10">
    <source>
        <dbReference type="HAMAP-Rule" id="MF_00569"/>
    </source>
</evidence>
<keyword evidence="3 10" id="KW-0004">4Fe-4S</keyword>
<dbReference type="GO" id="GO:0034628">
    <property type="term" value="P:'de novo' NAD+ biosynthetic process from L-aspartate"/>
    <property type="evidence" value="ECO:0007669"/>
    <property type="project" value="TreeGrafter"/>
</dbReference>
<dbReference type="EMBL" id="RKLV01000006">
    <property type="protein sequence ID" value="MCX2819227.1"/>
    <property type="molecule type" value="Genomic_DNA"/>
</dbReference>
<keyword evidence="7 10" id="KW-0479">Metal-binding</keyword>
<feature type="binding site" evidence="10">
    <location>
        <begin position="147"/>
        <end position="149"/>
    </location>
    <ligand>
        <name>iminosuccinate</name>
        <dbReference type="ChEBI" id="CHEBI:77875"/>
    </ligand>
</feature>
<dbReference type="GO" id="GO:0051539">
    <property type="term" value="F:4 iron, 4 sulfur cluster binding"/>
    <property type="evidence" value="ECO:0007669"/>
    <property type="project" value="UniProtKB-KW"/>
</dbReference>
<dbReference type="InterPro" id="IPR003473">
    <property type="entry name" value="NadA"/>
</dbReference>
<dbReference type="Proteomes" id="UP001149411">
    <property type="component" value="Unassembled WGS sequence"/>
</dbReference>
<comment type="cofactor">
    <cofactor evidence="10">
        <name>[4Fe-4S] cluster</name>
        <dbReference type="ChEBI" id="CHEBI:49883"/>
    </cofactor>
    <text evidence="10">Binds 1 [4Fe-4S] cluster per subunit.</text>
</comment>
<sequence>MSVTDDAELSLWKYSDSLGALPDEYDGMSDEERLKRTEAALDELDDVVILGHNYQRHSVTRHADHLGDSLQLSRLAGEADARNVVFCGVTFMAETADIVTDDDQRVVMPSMEASCPMAGMAENIQVDGAWNELTEVVPGEDVTPVTYVNSYASLKAFTAEHGGTCCTSSNASDAFDWALDQGEKVFFTPDKYLGHNTLHELGYGDDDFVIWDPWEDELGGNTPDEVRDATFILWEGFCQVHERFGASDVADVRDAHPDVNVIVHPECRREVVETADYTGSTSTIIEKVENAPEGSKWAIGTEIHLTKRLARQNPDKDVFGLCGEECSDCNAMRQIDPDFLVYVLEEMRDGNIVNRIQVDEDEKRLAEKALDTMLSV</sequence>
<feature type="binding site" evidence="10">
    <location>
        <position position="69"/>
    </location>
    <ligand>
        <name>iminosuccinate</name>
        <dbReference type="ChEBI" id="CHEBI:77875"/>
    </ligand>
</feature>
<dbReference type="NCBIfam" id="NF006883">
    <property type="entry name" value="PRK09375.2-4"/>
    <property type="match status" value="1"/>
</dbReference>
<evidence type="ECO:0000256" key="1">
    <source>
        <dbReference type="ARBA" id="ARBA00005065"/>
    </source>
</evidence>
<evidence type="ECO:0000256" key="9">
    <source>
        <dbReference type="ARBA" id="ARBA00023014"/>
    </source>
</evidence>
<comment type="caution">
    <text evidence="11">The sequence shown here is derived from an EMBL/GenBank/DDBJ whole genome shotgun (WGS) entry which is preliminary data.</text>
</comment>
<keyword evidence="12" id="KW-1185">Reference proteome</keyword>
<keyword evidence="9 10" id="KW-0411">Iron-sulfur</keyword>
<comment type="catalytic activity">
    <reaction evidence="10">
        <text>iminosuccinate + dihydroxyacetone phosphate = quinolinate + phosphate + 2 H2O + H(+)</text>
        <dbReference type="Rhea" id="RHEA:25888"/>
        <dbReference type="ChEBI" id="CHEBI:15377"/>
        <dbReference type="ChEBI" id="CHEBI:15378"/>
        <dbReference type="ChEBI" id="CHEBI:29959"/>
        <dbReference type="ChEBI" id="CHEBI:43474"/>
        <dbReference type="ChEBI" id="CHEBI:57642"/>
        <dbReference type="ChEBI" id="CHEBI:77875"/>
        <dbReference type="EC" id="2.5.1.72"/>
    </reaction>
</comment>
<evidence type="ECO:0000313" key="11">
    <source>
        <dbReference type="EMBL" id="MCX2819227.1"/>
    </source>
</evidence>
<feature type="binding site" evidence="10">
    <location>
        <position position="52"/>
    </location>
    <ligand>
        <name>iminosuccinate</name>
        <dbReference type="ChEBI" id="CHEBI:77875"/>
    </ligand>
</feature>
<dbReference type="PANTHER" id="PTHR30573:SF0">
    <property type="entry name" value="QUINOLINATE SYNTHASE, CHLOROPLASTIC"/>
    <property type="match status" value="1"/>
</dbReference>
<comment type="pathway">
    <text evidence="1 10">Cofactor biosynthesis; NAD(+) biosynthesis; quinolinate from iminoaspartate: step 1/1.</text>
</comment>
<reference evidence="11" key="1">
    <citation type="submission" date="2022-09" db="EMBL/GenBank/DDBJ databases">
        <title>Haloadaptaus new haloarchaeum isolated from saline soil.</title>
        <authorList>
            <person name="Duran-Viseras A."/>
            <person name="Sanchez-Porro C."/>
            <person name="Ventosa A."/>
        </authorList>
    </citation>
    <scope>NUCLEOTIDE SEQUENCE</scope>
    <source>
        <strain evidence="11">F3-133</strain>
    </source>
</reference>
<accession>A0A9Q4C541</accession>
<dbReference type="InterPro" id="IPR023515">
    <property type="entry name" value="Quinolinate_synth_A_type3"/>
</dbReference>
<evidence type="ECO:0000256" key="5">
    <source>
        <dbReference type="ARBA" id="ARBA00022642"/>
    </source>
</evidence>
<protein>
    <recommendedName>
        <fullName evidence="2 10">Quinolinate synthase</fullName>
        <ecNumber evidence="2 10">2.5.1.72</ecNumber>
    </recommendedName>
</protein>
<evidence type="ECO:0000313" key="12">
    <source>
        <dbReference type="Proteomes" id="UP001149411"/>
    </source>
</evidence>
<keyword evidence="8 10" id="KW-0408">Iron</keyword>
<evidence type="ECO:0000256" key="2">
    <source>
        <dbReference type="ARBA" id="ARBA00012669"/>
    </source>
</evidence>
<evidence type="ECO:0000256" key="4">
    <source>
        <dbReference type="ARBA" id="ARBA00022490"/>
    </source>
</evidence>